<evidence type="ECO:0000313" key="5">
    <source>
        <dbReference type="EMBL" id="SET10390.1"/>
    </source>
</evidence>
<keyword evidence="2" id="KW-0378">Hydrolase</keyword>
<dbReference type="Pfam" id="PF04509">
    <property type="entry name" value="CheC"/>
    <property type="match status" value="1"/>
</dbReference>
<dbReference type="Gene3D" id="3.40.1550.10">
    <property type="entry name" value="CheC-like"/>
    <property type="match status" value="1"/>
</dbReference>
<dbReference type="Proteomes" id="UP000199820">
    <property type="component" value="Unassembled WGS sequence"/>
</dbReference>
<proteinExistence type="predicted"/>
<evidence type="ECO:0000259" key="4">
    <source>
        <dbReference type="Pfam" id="PF13690"/>
    </source>
</evidence>
<gene>
    <name evidence="5" type="ORF">SAMN04487771_100533</name>
</gene>
<name>A0A1I0BTN9_9FIRM</name>
<dbReference type="InterPro" id="IPR007597">
    <property type="entry name" value="CheC"/>
</dbReference>
<dbReference type="InterPro" id="IPR050992">
    <property type="entry name" value="CheZ_family_phosphatases"/>
</dbReference>
<dbReference type="InterPro" id="IPR028051">
    <property type="entry name" value="CheX-like_dom"/>
</dbReference>
<dbReference type="Pfam" id="PF13690">
    <property type="entry name" value="CheX"/>
    <property type="match status" value="1"/>
</dbReference>
<evidence type="ECO:0000313" key="6">
    <source>
        <dbReference type="Proteomes" id="UP000199820"/>
    </source>
</evidence>
<dbReference type="GO" id="GO:0016787">
    <property type="term" value="F:hydrolase activity"/>
    <property type="evidence" value="ECO:0007669"/>
    <property type="project" value="UniProtKB-KW"/>
</dbReference>
<feature type="domain" description="CheC-like protein" evidence="3">
    <location>
        <begin position="26"/>
        <end position="62"/>
    </location>
</feature>
<evidence type="ECO:0000256" key="2">
    <source>
        <dbReference type="ARBA" id="ARBA00022801"/>
    </source>
</evidence>
<dbReference type="GO" id="GO:0006935">
    <property type="term" value="P:chemotaxis"/>
    <property type="evidence" value="ECO:0007669"/>
    <property type="project" value="UniProtKB-KW"/>
</dbReference>
<keyword evidence="1" id="KW-0145">Chemotaxis</keyword>
<dbReference type="SUPFAM" id="SSF103039">
    <property type="entry name" value="CheC-like"/>
    <property type="match status" value="1"/>
</dbReference>
<keyword evidence="6" id="KW-1185">Reference proteome</keyword>
<dbReference type="STRING" id="1526.SAMN02910262_00861"/>
<dbReference type="eggNOG" id="COG1776">
    <property type="taxonomic scope" value="Bacteria"/>
</dbReference>
<dbReference type="PANTHER" id="PTHR43693">
    <property type="entry name" value="PROTEIN PHOSPHATASE CHEZ"/>
    <property type="match status" value="1"/>
</dbReference>
<dbReference type="InterPro" id="IPR028976">
    <property type="entry name" value="CheC-like_sf"/>
</dbReference>
<reference evidence="5 6" key="1">
    <citation type="submission" date="2016-10" db="EMBL/GenBank/DDBJ databases">
        <authorList>
            <person name="de Groot N.N."/>
        </authorList>
    </citation>
    <scope>NUCLEOTIDE SEQUENCE [LARGE SCALE GENOMIC DNA]</scope>
    <source>
        <strain evidence="5 6">KH1P1</strain>
    </source>
</reference>
<evidence type="ECO:0000256" key="1">
    <source>
        <dbReference type="ARBA" id="ARBA00022500"/>
    </source>
</evidence>
<dbReference type="AlphaFoldDB" id="A0A1I0BTN9"/>
<evidence type="ECO:0000259" key="3">
    <source>
        <dbReference type="Pfam" id="PF04509"/>
    </source>
</evidence>
<accession>A0A1I0BTN9</accession>
<dbReference type="CDD" id="cd17909">
    <property type="entry name" value="CheC_ClassI"/>
    <property type="match status" value="1"/>
</dbReference>
<feature type="domain" description="Chemotaxis phosphatase CheX-like" evidence="4">
    <location>
        <begin position="83"/>
        <end position="159"/>
    </location>
</feature>
<sequence>MIWHYTQEESTQKMRIKDYGDMNLQELDVMKEIGSIGTSHAATSLSQMLMKEVRIAIPQVSILDYNEALSRIGDAEEIVGATLVQMSGDLNGLMLFLYNKDFANTILGKLLGKTYDNFLEFDDMDRSAMVEIGNIIICSYVNAFSELIDMNIKMSVPSSTINMLGGILTVPIAAYGYETDKLMYCNADFVVEGQKLSDWLLMLPDIESLNHILEKLGV</sequence>
<dbReference type="EMBL" id="FOIL01000005">
    <property type="protein sequence ID" value="SET10390.1"/>
    <property type="molecule type" value="Genomic_DNA"/>
</dbReference>
<dbReference type="PANTHER" id="PTHR43693:SF1">
    <property type="entry name" value="PROTEIN PHOSPHATASE CHEZ"/>
    <property type="match status" value="1"/>
</dbReference>
<protein>
    <submittedName>
        <fullName evidence="5">Chemotaxis protein CheC</fullName>
    </submittedName>
</protein>
<organism evidence="5 6">
    <name type="scientific">[Clostridium] aminophilum</name>
    <dbReference type="NCBI Taxonomy" id="1526"/>
    <lineage>
        <taxon>Bacteria</taxon>
        <taxon>Bacillati</taxon>
        <taxon>Bacillota</taxon>
        <taxon>Clostridia</taxon>
        <taxon>Lachnospirales</taxon>
        <taxon>Lachnospiraceae</taxon>
    </lineage>
</organism>